<evidence type="ECO:0000313" key="3">
    <source>
        <dbReference type="EMBL" id="CAD8665603.1"/>
    </source>
</evidence>
<name>A0A7S0WFP3_9CHLO</name>
<evidence type="ECO:0000259" key="2">
    <source>
        <dbReference type="Pfam" id="PF11938"/>
    </source>
</evidence>
<reference evidence="3" key="1">
    <citation type="submission" date="2021-01" db="EMBL/GenBank/DDBJ databases">
        <authorList>
            <person name="Corre E."/>
            <person name="Pelletier E."/>
            <person name="Niang G."/>
            <person name="Scheremetjew M."/>
            <person name="Finn R."/>
            <person name="Kale V."/>
            <person name="Holt S."/>
            <person name="Cochrane G."/>
            <person name="Meng A."/>
            <person name="Brown T."/>
            <person name="Cohen L."/>
        </authorList>
    </citation>
    <scope>NUCLEOTIDE SEQUENCE</scope>
    <source>
        <strain evidence="3">CCMP722</strain>
    </source>
</reference>
<feature type="signal peptide" evidence="1">
    <location>
        <begin position="1"/>
        <end position="23"/>
    </location>
</feature>
<sequence length="186" mass="20918">MIVSRGILLLAATLAMFCNVAFAIEAKCSACKLVADTLTEKLEKEKPRNSLDMRGRLDGQGNRIGEIIKYRDSELRFVEMFENLCDDLKVVALSNLTEGGPKEWVKKSANVPAKVVFSGSKNKEDVKSLQHYCHSVVEEHEEDLIGLIKEDQHKDESLSDLLCKVLSKACREKPKKKEKKPLKSEL</sequence>
<keyword evidence="1" id="KW-0732">Signal</keyword>
<organism evidence="3">
    <name type="scientific">Pyramimonas obovata</name>
    <dbReference type="NCBI Taxonomy" id="1411642"/>
    <lineage>
        <taxon>Eukaryota</taxon>
        <taxon>Viridiplantae</taxon>
        <taxon>Chlorophyta</taxon>
        <taxon>Pyramimonadophyceae</taxon>
        <taxon>Pyramimonadales</taxon>
        <taxon>Pyramimonadaceae</taxon>
        <taxon>Pyramimonas</taxon>
        <taxon>Pyramimonas incertae sedis</taxon>
    </lineage>
</organism>
<dbReference type="EMBL" id="HBFA01016071">
    <property type="protein sequence ID" value="CAD8665603.1"/>
    <property type="molecule type" value="Transcribed_RNA"/>
</dbReference>
<dbReference type="PANTHER" id="PTHR13341">
    <property type="entry name" value="MIR-INTERACTING SAPOSIN-LIKE PROTEIN"/>
    <property type="match status" value="1"/>
</dbReference>
<accession>A0A7S0WFP3</accession>
<dbReference type="GO" id="GO:0005783">
    <property type="term" value="C:endoplasmic reticulum"/>
    <property type="evidence" value="ECO:0007669"/>
    <property type="project" value="TreeGrafter"/>
</dbReference>
<dbReference type="InterPro" id="IPR042415">
    <property type="entry name" value="CNPY"/>
</dbReference>
<gene>
    <name evidence="3" type="ORF">POBO1169_LOCUS8275</name>
</gene>
<dbReference type="PANTHER" id="PTHR13341:SF2">
    <property type="entry name" value="PROTEIN SEELE"/>
    <property type="match status" value="1"/>
</dbReference>
<feature type="domain" description="DUF3456" evidence="2">
    <location>
        <begin position="27"/>
        <end position="170"/>
    </location>
</feature>
<proteinExistence type="predicted"/>
<dbReference type="Pfam" id="PF11938">
    <property type="entry name" value="DUF3456"/>
    <property type="match status" value="1"/>
</dbReference>
<dbReference type="InterPro" id="IPR021852">
    <property type="entry name" value="DUF3456"/>
</dbReference>
<dbReference type="AlphaFoldDB" id="A0A7S0WFP3"/>
<evidence type="ECO:0000256" key="1">
    <source>
        <dbReference type="SAM" id="SignalP"/>
    </source>
</evidence>
<protein>
    <recommendedName>
        <fullName evidence="2">DUF3456 domain-containing protein</fullName>
    </recommendedName>
</protein>
<feature type="chain" id="PRO_5031328715" description="DUF3456 domain-containing protein" evidence="1">
    <location>
        <begin position="24"/>
        <end position="186"/>
    </location>
</feature>